<dbReference type="PANTHER" id="PTHR42715:SF10">
    <property type="entry name" value="BETA-GLUCOSIDASE"/>
    <property type="match status" value="1"/>
</dbReference>
<dbReference type="Gene3D" id="2.60.40.10">
    <property type="entry name" value="Immunoglobulins"/>
    <property type="match status" value="1"/>
</dbReference>
<dbReference type="PANTHER" id="PTHR42715">
    <property type="entry name" value="BETA-GLUCOSIDASE"/>
    <property type="match status" value="1"/>
</dbReference>
<dbReference type="InterPro" id="IPR017853">
    <property type="entry name" value="GH"/>
</dbReference>
<dbReference type="Gene3D" id="3.40.50.1700">
    <property type="entry name" value="Glycoside hydrolase family 3 C-terminal domain"/>
    <property type="match status" value="1"/>
</dbReference>
<dbReference type="GO" id="GO:0005975">
    <property type="term" value="P:carbohydrate metabolic process"/>
    <property type="evidence" value="ECO:0007669"/>
    <property type="project" value="InterPro"/>
</dbReference>
<comment type="similarity">
    <text evidence="1">Belongs to the glycosyl hydrolase 3 family.</text>
</comment>
<dbReference type="Pfam" id="PF14310">
    <property type="entry name" value="Fn3-like"/>
    <property type="match status" value="1"/>
</dbReference>
<dbReference type="SMART" id="SM01217">
    <property type="entry name" value="Fn3_like"/>
    <property type="match status" value="1"/>
</dbReference>
<dbReference type="EMBL" id="DVGK01000068">
    <property type="protein sequence ID" value="HIR13438.1"/>
    <property type="molecule type" value="Genomic_DNA"/>
</dbReference>
<dbReference type="PRINTS" id="PR00133">
    <property type="entry name" value="GLHYDRLASE3"/>
</dbReference>
<dbReference type="InterPro" id="IPR036962">
    <property type="entry name" value="Glyco_hydro_3_N_sf"/>
</dbReference>
<evidence type="ECO:0000313" key="5">
    <source>
        <dbReference type="Proteomes" id="UP000886757"/>
    </source>
</evidence>
<keyword evidence="2 4" id="KW-0378">Hydrolase</keyword>
<dbReference type="AlphaFoldDB" id="A0A9D1DA93"/>
<protein>
    <submittedName>
        <fullName evidence="4">Glycoside hydrolase family 3 C-terminal domain-containing protein</fullName>
    </submittedName>
</protein>
<evidence type="ECO:0000256" key="2">
    <source>
        <dbReference type="ARBA" id="ARBA00022801"/>
    </source>
</evidence>
<organism evidence="4 5">
    <name type="scientific">Candidatus Choladousia intestinavium</name>
    <dbReference type="NCBI Taxonomy" id="2840727"/>
    <lineage>
        <taxon>Bacteria</taxon>
        <taxon>Bacillati</taxon>
        <taxon>Bacillota</taxon>
        <taxon>Clostridia</taxon>
        <taxon>Lachnospirales</taxon>
        <taxon>Lachnospiraceae</taxon>
        <taxon>Lachnospiraceae incertae sedis</taxon>
        <taxon>Candidatus Choladousia</taxon>
    </lineage>
</organism>
<reference evidence="4" key="1">
    <citation type="submission" date="2020-10" db="EMBL/GenBank/DDBJ databases">
        <authorList>
            <person name="Gilroy R."/>
        </authorList>
    </citation>
    <scope>NUCLEOTIDE SEQUENCE</scope>
    <source>
        <strain evidence="4">ChiSjej4B22-8148</strain>
    </source>
</reference>
<evidence type="ECO:0000256" key="1">
    <source>
        <dbReference type="ARBA" id="ARBA00005336"/>
    </source>
</evidence>
<sequence length="807" mass="89199">MEKWTRFLYQPCLPLGEDGRRITGSREHIALSKQAAAEGMVLVKNQKGALPLAKGEKIAVFGKGCADYVKGGGGSGDVTVAYVRNLLDGLRIKEQEGKVKLFAGLGDFYEAEVQKQYSQGILPGMTSEPELPEALLEEAAAFASTAIVSICRFSGENWDRTIVNEEQDREALKFQTQEQELIQRASQVFEKGDFYLSKAEEKLLERVKEKFSTVIAVLNVGGMVDTQWFCGDDRIQAAVMAWQGGMEGGLAMAEILCGDVNPSGKLTDTFAKRLEDYPSSEGFHDSEEYVDYTEDIYVGYRYFETIPGALEKVNYPFGYGLSYTEFEVGEKKARITSDEVQVWAEVTNTGKRPGKEVVQLYINGPSGLLGRPAKELKAFVKTRCLQPGETQTVKLTIPVAWLASYDDLGKIRKSAYVLEKGTYRFFLGTSVRDGGYLEETLEVSEDQAIQVLTPKCVPQQLGKRLLQDGTYESLPVAENPDRPSVWDEKELGPYEPDVEARKGGLMWGGPAEDKITLRDVSEGKYTLDAFMEQLTVEEKIHLTCGQPNTGVSNTMGIGNLPGYGVPNAATADGPAGLRIQPQCGVCTTAFPCATLLACTWNPELVEKIGEAGAAEVEENNIGVWLTPAMNIHRSPLCGRNFEYFSEDPLIAGKMGAALVKGIQSRGIAASVKHFACNNKETARFESDSRVSERALREIYLKGFEITVKEADPWTIMSSYNVLNGTRASENRELLTGILRDEWGFKGMVTTDWWNHGEQYLELKAGNDLKMGCGYPKRVLKDCEEGRISEEEIEICAKRVLELLLKLG</sequence>
<dbReference type="Pfam" id="PF01915">
    <property type="entry name" value="Glyco_hydro_3_C"/>
    <property type="match status" value="1"/>
</dbReference>
<dbReference type="InterPro" id="IPR002772">
    <property type="entry name" value="Glyco_hydro_3_C"/>
</dbReference>
<dbReference type="GO" id="GO:0004553">
    <property type="term" value="F:hydrolase activity, hydrolyzing O-glycosyl compounds"/>
    <property type="evidence" value="ECO:0007669"/>
    <property type="project" value="InterPro"/>
</dbReference>
<dbReference type="InterPro" id="IPR026891">
    <property type="entry name" value="Fn3-like"/>
</dbReference>
<dbReference type="SUPFAM" id="SSF51445">
    <property type="entry name" value="(Trans)glycosidases"/>
    <property type="match status" value="1"/>
</dbReference>
<dbReference type="InterPro" id="IPR001764">
    <property type="entry name" value="Glyco_hydro_3_N"/>
</dbReference>
<comment type="caution">
    <text evidence="4">The sequence shown here is derived from an EMBL/GenBank/DDBJ whole genome shotgun (WGS) entry which is preliminary data.</text>
</comment>
<name>A0A9D1DA93_9FIRM</name>
<dbReference type="Gene3D" id="3.20.20.300">
    <property type="entry name" value="Glycoside hydrolase, family 3, N-terminal domain"/>
    <property type="match status" value="1"/>
</dbReference>
<dbReference type="InterPro" id="IPR050288">
    <property type="entry name" value="Cellulose_deg_GH3"/>
</dbReference>
<dbReference type="InterPro" id="IPR013783">
    <property type="entry name" value="Ig-like_fold"/>
</dbReference>
<evidence type="ECO:0000259" key="3">
    <source>
        <dbReference type="SMART" id="SM01217"/>
    </source>
</evidence>
<feature type="domain" description="Fibronectin type III-like" evidence="3">
    <location>
        <begin position="356"/>
        <end position="431"/>
    </location>
</feature>
<gene>
    <name evidence="4" type="ORF">IAB31_05905</name>
</gene>
<proteinExistence type="inferred from homology"/>
<evidence type="ECO:0000313" key="4">
    <source>
        <dbReference type="EMBL" id="HIR13438.1"/>
    </source>
</evidence>
<accession>A0A9D1DA93</accession>
<dbReference type="Pfam" id="PF00933">
    <property type="entry name" value="Glyco_hydro_3"/>
    <property type="match status" value="1"/>
</dbReference>
<dbReference type="SUPFAM" id="SSF52279">
    <property type="entry name" value="Beta-D-glucan exohydrolase, C-terminal domain"/>
    <property type="match status" value="1"/>
</dbReference>
<dbReference type="InterPro" id="IPR036881">
    <property type="entry name" value="Glyco_hydro_3_C_sf"/>
</dbReference>
<dbReference type="Proteomes" id="UP000886757">
    <property type="component" value="Unassembled WGS sequence"/>
</dbReference>
<reference evidence="4" key="2">
    <citation type="journal article" date="2021" name="PeerJ">
        <title>Extensive microbial diversity within the chicken gut microbiome revealed by metagenomics and culture.</title>
        <authorList>
            <person name="Gilroy R."/>
            <person name="Ravi A."/>
            <person name="Getino M."/>
            <person name="Pursley I."/>
            <person name="Horton D.L."/>
            <person name="Alikhan N.F."/>
            <person name="Baker D."/>
            <person name="Gharbi K."/>
            <person name="Hall N."/>
            <person name="Watson M."/>
            <person name="Adriaenssens E.M."/>
            <person name="Foster-Nyarko E."/>
            <person name="Jarju S."/>
            <person name="Secka A."/>
            <person name="Antonio M."/>
            <person name="Oren A."/>
            <person name="Chaudhuri R.R."/>
            <person name="La Ragione R."/>
            <person name="Hildebrand F."/>
            <person name="Pallen M.J."/>
        </authorList>
    </citation>
    <scope>NUCLEOTIDE SEQUENCE</scope>
    <source>
        <strain evidence="4">ChiSjej4B22-8148</strain>
    </source>
</reference>